<proteinExistence type="predicted"/>
<name>A0ACC1J717_9FUNG</name>
<evidence type="ECO:0000313" key="2">
    <source>
        <dbReference type="Proteomes" id="UP001150603"/>
    </source>
</evidence>
<comment type="caution">
    <text evidence="1">The sequence shown here is derived from an EMBL/GenBank/DDBJ whole genome shotgun (WGS) entry which is preliminary data.</text>
</comment>
<gene>
    <name evidence="1" type="ORF">FBU59_004010</name>
</gene>
<accession>A0ACC1J717</accession>
<dbReference type="Proteomes" id="UP001150603">
    <property type="component" value="Unassembled WGS sequence"/>
</dbReference>
<keyword evidence="2" id="KW-1185">Reference proteome</keyword>
<dbReference type="EMBL" id="JANBPW010002740">
    <property type="protein sequence ID" value="KAJ1939771.1"/>
    <property type="molecule type" value="Genomic_DNA"/>
</dbReference>
<organism evidence="1 2">
    <name type="scientific">Linderina macrospora</name>
    <dbReference type="NCBI Taxonomy" id="4868"/>
    <lineage>
        <taxon>Eukaryota</taxon>
        <taxon>Fungi</taxon>
        <taxon>Fungi incertae sedis</taxon>
        <taxon>Zoopagomycota</taxon>
        <taxon>Kickxellomycotina</taxon>
        <taxon>Kickxellomycetes</taxon>
        <taxon>Kickxellales</taxon>
        <taxon>Kickxellaceae</taxon>
        <taxon>Linderina</taxon>
    </lineage>
</organism>
<protein>
    <submittedName>
        <fullName evidence="1">Uncharacterized protein</fullName>
    </submittedName>
</protein>
<reference evidence="1" key="1">
    <citation type="submission" date="2022-07" db="EMBL/GenBank/DDBJ databases">
        <title>Phylogenomic reconstructions and comparative analyses of Kickxellomycotina fungi.</title>
        <authorList>
            <person name="Reynolds N.K."/>
            <person name="Stajich J.E."/>
            <person name="Barry K."/>
            <person name="Grigoriev I.V."/>
            <person name="Crous P."/>
            <person name="Smith M.E."/>
        </authorList>
    </citation>
    <scope>NUCLEOTIDE SEQUENCE</scope>
    <source>
        <strain evidence="1">NRRL 5244</strain>
    </source>
</reference>
<evidence type="ECO:0000313" key="1">
    <source>
        <dbReference type="EMBL" id="KAJ1939771.1"/>
    </source>
</evidence>
<sequence>MRAKHNASQRECELLRSELAKQQDTEKTFWQPLRMQWLAGQEEVQELQESYQAVCNALAQAEARLSELDQSTISDPVKASTEKTTTSLLGELDMARHRAVSEQQELYKEHSQLKRAYVRTLGAQSRMKQQVARLSQLAASGASEARMRRLEAALGEAECQRQAMAWASMASPQPQQQLADDSLDVPADSTVLVATLRTKLRRVAADRDQALRELRTAHLLRANEIQRTRELEREVADTENRLRRAGADIAALRTQFETLKRSTRNSKKPSHDSLPGDSPIASMRIMPPNSKPRVAEKAPPPRKRTPTKIPATGGSDISAEDAKKPGPMSLAFVINSESNGGPPKDSMSDTTLQNQMEPVNRKRSASGSPAGAQSPKVFGSRPSDYTALSLATSTVETETSVGTSSSFLDMRTLAGRGMRSCCQSLASAVKSVGLCSSKPKVTTTGPPGSASSNPSPTSPPVKRPRKKGEASVEEIFTFTHANTQKPSECTNQ</sequence>